<accession>A0ACC7NHP2</accession>
<sequence length="64" mass="7119">MITDFYRLRGSLSIISAQVRDPILNFNQHETGACSVAGGRFIHRRCATRRACIPHSNSETGEEA</sequence>
<protein>
    <submittedName>
        <fullName evidence="1">Uncharacterized protein</fullName>
    </submittedName>
</protein>
<comment type="caution">
    <text evidence="1">The sequence shown here is derived from an EMBL/GenBank/DDBJ whole genome shotgun (WGS) entry which is preliminary data.</text>
</comment>
<organism evidence="1 2">
    <name type="scientific">Paraburkholderia rhynchosiae</name>
    <dbReference type="NCBI Taxonomy" id="487049"/>
    <lineage>
        <taxon>Bacteria</taxon>
        <taxon>Pseudomonadati</taxon>
        <taxon>Pseudomonadota</taxon>
        <taxon>Betaproteobacteria</taxon>
        <taxon>Burkholderiales</taxon>
        <taxon>Burkholderiaceae</taxon>
        <taxon>Paraburkholderia</taxon>
    </lineage>
</organism>
<evidence type="ECO:0000313" key="2">
    <source>
        <dbReference type="Proteomes" id="UP001629235"/>
    </source>
</evidence>
<reference evidence="1 2" key="1">
    <citation type="journal article" date="2024" name="Chem. Sci.">
        <title>Discovery of megapolipeptins by genome mining of a Burkholderiales bacteria collection.</title>
        <authorList>
            <person name="Paulo B.S."/>
            <person name="Recchia M.J.J."/>
            <person name="Lee S."/>
            <person name="Fergusson C.H."/>
            <person name="Romanowski S.B."/>
            <person name="Hernandez A."/>
            <person name="Krull N."/>
            <person name="Liu D.Y."/>
            <person name="Cavanagh H."/>
            <person name="Bos A."/>
            <person name="Gray C.A."/>
            <person name="Murphy B.T."/>
            <person name="Linington R.G."/>
            <person name="Eustaquio A.S."/>
        </authorList>
    </citation>
    <scope>NUCLEOTIDE SEQUENCE [LARGE SCALE GENOMIC DNA]</scope>
    <source>
        <strain evidence="1 2">RL18-126-BIB-B</strain>
    </source>
</reference>
<proteinExistence type="predicted"/>
<name>A0ACC7NHP2_9BURK</name>
<dbReference type="EMBL" id="JAQQDW010000041">
    <property type="protein sequence ID" value="MFM0105766.1"/>
    <property type="molecule type" value="Genomic_DNA"/>
</dbReference>
<keyword evidence="2" id="KW-1185">Reference proteome</keyword>
<dbReference type="Proteomes" id="UP001629235">
    <property type="component" value="Unassembled WGS sequence"/>
</dbReference>
<gene>
    <name evidence="1" type="ORF">PQR01_20330</name>
</gene>
<evidence type="ECO:0000313" key="1">
    <source>
        <dbReference type="EMBL" id="MFM0105766.1"/>
    </source>
</evidence>